<dbReference type="InterPro" id="IPR003661">
    <property type="entry name" value="HisK_dim/P_dom"/>
</dbReference>
<protein>
    <recommendedName>
        <fullName evidence="2">histidine kinase</fullName>
        <ecNumber evidence="2">2.7.13.3</ecNumber>
    </recommendedName>
</protein>
<dbReference type="Pfam" id="PF02518">
    <property type="entry name" value="HATPase_c"/>
    <property type="match status" value="1"/>
</dbReference>
<dbReference type="Pfam" id="PF00512">
    <property type="entry name" value="HisKA"/>
    <property type="match status" value="1"/>
</dbReference>
<dbReference type="SMART" id="SM00387">
    <property type="entry name" value="HATPase_c"/>
    <property type="match status" value="1"/>
</dbReference>
<dbReference type="PROSITE" id="PS50113">
    <property type="entry name" value="PAC"/>
    <property type="match status" value="2"/>
</dbReference>
<evidence type="ECO:0000313" key="12">
    <source>
        <dbReference type="Proteomes" id="UP000323930"/>
    </source>
</evidence>
<feature type="domain" description="Histidine kinase" evidence="8">
    <location>
        <begin position="448"/>
        <end position="655"/>
    </location>
</feature>
<dbReference type="GO" id="GO:0007234">
    <property type="term" value="P:osmosensory signaling via phosphorelay pathway"/>
    <property type="evidence" value="ECO:0007669"/>
    <property type="project" value="TreeGrafter"/>
</dbReference>
<dbReference type="Pfam" id="PF00989">
    <property type="entry name" value="PAS"/>
    <property type="match status" value="1"/>
</dbReference>
<dbReference type="GO" id="GO:0000156">
    <property type="term" value="F:phosphorelay response regulator activity"/>
    <property type="evidence" value="ECO:0007669"/>
    <property type="project" value="TreeGrafter"/>
</dbReference>
<organism evidence="11 12">
    <name type="scientific">Seonamhaeicola marinus</name>
    <dbReference type="NCBI Taxonomy" id="1912246"/>
    <lineage>
        <taxon>Bacteria</taxon>
        <taxon>Pseudomonadati</taxon>
        <taxon>Bacteroidota</taxon>
        <taxon>Flavobacteriia</taxon>
        <taxon>Flavobacteriales</taxon>
        <taxon>Flavobacteriaceae</taxon>
    </lineage>
</organism>
<dbReference type="PANTHER" id="PTHR42878:SF15">
    <property type="entry name" value="BACTERIOPHYTOCHROME"/>
    <property type="match status" value="1"/>
</dbReference>
<dbReference type="InterPro" id="IPR004358">
    <property type="entry name" value="Sig_transdc_His_kin-like_C"/>
</dbReference>
<comment type="catalytic activity">
    <reaction evidence="1">
        <text>ATP + protein L-histidine = ADP + protein N-phospho-L-histidine.</text>
        <dbReference type="EC" id="2.7.13.3"/>
    </reaction>
</comment>
<dbReference type="GO" id="GO:0030295">
    <property type="term" value="F:protein kinase activator activity"/>
    <property type="evidence" value="ECO:0007669"/>
    <property type="project" value="TreeGrafter"/>
</dbReference>
<dbReference type="InterPro" id="IPR035965">
    <property type="entry name" value="PAS-like_dom_sf"/>
</dbReference>
<dbReference type="SUPFAM" id="SSF55785">
    <property type="entry name" value="PYP-like sensor domain (PAS domain)"/>
    <property type="match status" value="3"/>
</dbReference>
<dbReference type="SUPFAM" id="SSF47384">
    <property type="entry name" value="Homodimeric domain of signal transducing histidine kinase"/>
    <property type="match status" value="1"/>
</dbReference>
<dbReference type="SMART" id="SM00091">
    <property type="entry name" value="PAS"/>
    <property type="match status" value="3"/>
</dbReference>
<dbReference type="Gene3D" id="3.30.565.10">
    <property type="entry name" value="Histidine kinase-like ATPase, C-terminal domain"/>
    <property type="match status" value="1"/>
</dbReference>
<dbReference type="EC" id="2.7.13.3" evidence="2"/>
<dbReference type="Proteomes" id="UP000323930">
    <property type="component" value="Unassembled WGS sequence"/>
</dbReference>
<feature type="coiled-coil region" evidence="7">
    <location>
        <begin position="6"/>
        <end position="58"/>
    </location>
</feature>
<evidence type="ECO:0000313" key="11">
    <source>
        <dbReference type="EMBL" id="TYA78473.1"/>
    </source>
</evidence>
<feature type="domain" description="PAC" evidence="10">
    <location>
        <begin position="378"/>
        <end position="430"/>
    </location>
</feature>
<dbReference type="CDD" id="cd00082">
    <property type="entry name" value="HisKA"/>
    <property type="match status" value="1"/>
</dbReference>
<dbReference type="FunFam" id="3.30.565.10:FF:000006">
    <property type="entry name" value="Sensor histidine kinase WalK"/>
    <property type="match status" value="1"/>
</dbReference>
<dbReference type="PROSITE" id="PS50109">
    <property type="entry name" value="HIS_KIN"/>
    <property type="match status" value="1"/>
</dbReference>
<evidence type="ECO:0000256" key="1">
    <source>
        <dbReference type="ARBA" id="ARBA00000085"/>
    </source>
</evidence>
<dbReference type="SMART" id="SM00086">
    <property type="entry name" value="PAC"/>
    <property type="match status" value="2"/>
</dbReference>
<dbReference type="PANTHER" id="PTHR42878">
    <property type="entry name" value="TWO-COMPONENT HISTIDINE KINASE"/>
    <property type="match status" value="1"/>
</dbReference>
<dbReference type="InterPro" id="IPR036097">
    <property type="entry name" value="HisK_dim/P_sf"/>
</dbReference>
<sequence>MDQNKIEILERALKRERAARKEAEKILEQRSAELYSANQRLEKSYTELEALLDKTDSQLQGVFENIVDAYVIMDLMGNILKMNDAAVDLLDFDTVKDNANLLEFPVEMEQERVSRAFKNLLKNGAITDFQVEVVTRKGKTKLVHINASIIYDQGIPVAAQGIVRDVTKAKAAERQLIESENRLKALMLNLKNGVLLKDEDKKIVLANEKFCELFGIDYKPNELKGKYFTFNEDRFKKLFENSEEFINKTNEIVAGKEGVLDDELHMKNGKILERDYIPIYDEDSYKGHLWTYRDVTLRKKYGKSIEAQRQKYRGIITNMQLGLAEVDTRGRVIMVNQSFIEMSGYQEQELVGNLSKNFFSTEDAQNEKSNSTNNGVSTSYEIKVEDKFGKEKYWLVSRGPNYNLNDELVGYIFVYLDITDLKNLELQKEGLLSQLEKSNDELQEYAHIVSHDLKSPLRSISALVSWLKSDNEDKFDKVSLQNLALIETTIEKMDQLISDVLEYSSIGSEEKVETNVDLNVLINDLIQFLYKPDHVEIQVLNDLPMVIGDKTKLQQLFQNLMSNAIKFIDKEQGYVKINVEDIGTHYKFSIEDNGIGIDEKYHSKIFKVFQSVNKRKDSTGIGLSIVQKIVELHQGEIWLNSKLNEGTTFFFTIKK</sequence>
<proteinExistence type="predicted"/>
<feature type="domain" description="PAS" evidence="9">
    <location>
        <begin position="308"/>
        <end position="363"/>
    </location>
</feature>
<dbReference type="RefSeq" id="WP_148541505.1">
    <property type="nucleotide sequence ID" value="NZ_VSDQ01000577.1"/>
</dbReference>
<evidence type="ECO:0000259" key="10">
    <source>
        <dbReference type="PROSITE" id="PS50113"/>
    </source>
</evidence>
<dbReference type="GO" id="GO:0006355">
    <property type="term" value="P:regulation of DNA-templated transcription"/>
    <property type="evidence" value="ECO:0007669"/>
    <property type="project" value="InterPro"/>
</dbReference>
<dbReference type="InterPro" id="IPR000014">
    <property type="entry name" value="PAS"/>
</dbReference>
<dbReference type="InterPro" id="IPR005467">
    <property type="entry name" value="His_kinase_dom"/>
</dbReference>
<evidence type="ECO:0000259" key="8">
    <source>
        <dbReference type="PROSITE" id="PS50109"/>
    </source>
</evidence>
<dbReference type="InterPro" id="IPR000700">
    <property type="entry name" value="PAS-assoc_C"/>
</dbReference>
<dbReference type="EMBL" id="VSDQ01000577">
    <property type="protein sequence ID" value="TYA78473.1"/>
    <property type="molecule type" value="Genomic_DNA"/>
</dbReference>
<reference evidence="11 12" key="1">
    <citation type="submission" date="2019-08" db="EMBL/GenBank/DDBJ databases">
        <title>Seonamhaeicola sediminis sp. nov., isolated from marine sediment.</title>
        <authorList>
            <person name="Cao W.R."/>
        </authorList>
    </citation>
    <scope>NUCLEOTIDE SEQUENCE [LARGE SCALE GENOMIC DNA]</scope>
    <source>
        <strain evidence="11 12">B011</strain>
    </source>
</reference>
<dbReference type="InterPro" id="IPR003594">
    <property type="entry name" value="HATPase_dom"/>
</dbReference>
<dbReference type="GO" id="GO:0000155">
    <property type="term" value="F:phosphorelay sensor kinase activity"/>
    <property type="evidence" value="ECO:0007669"/>
    <property type="project" value="InterPro"/>
</dbReference>
<keyword evidence="6" id="KW-0472">Membrane</keyword>
<evidence type="ECO:0000256" key="7">
    <source>
        <dbReference type="SAM" id="Coils"/>
    </source>
</evidence>
<dbReference type="NCBIfam" id="TIGR00229">
    <property type="entry name" value="sensory_box"/>
    <property type="match status" value="3"/>
</dbReference>
<evidence type="ECO:0000256" key="4">
    <source>
        <dbReference type="ARBA" id="ARBA00022679"/>
    </source>
</evidence>
<feature type="domain" description="PAC" evidence="10">
    <location>
        <begin position="127"/>
        <end position="178"/>
    </location>
</feature>
<dbReference type="AlphaFoldDB" id="A0A5D0I437"/>
<evidence type="ECO:0000256" key="3">
    <source>
        <dbReference type="ARBA" id="ARBA00022553"/>
    </source>
</evidence>
<dbReference type="InterPro" id="IPR036890">
    <property type="entry name" value="HATPase_C_sf"/>
</dbReference>
<evidence type="ECO:0000256" key="2">
    <source>
        <dbReference type="ARBA" id="ARBA00012438"/>
    </source>
</evidence>
<keyword evidence="7" id="KW-0175">Coiled coil</keyword>
<keyword evidence="5" id="KW-0418">Kinase</keyword>
<accession>A0A5D0I437</accession>
<evidence type="ECO:0000256" key="5">
    <source>
        <dbReference type="ARBA" id="ARBA00022777"/>
    </source>
</evidence>
<name>A0A5D0I437_9FLAO</name>
<dbReference type="OrthoDB" id="9781208at2"/>
<dbReference type="PRINTS" id="PR00344">
    <property type="entry name" value="BCTRLSENSOR"/>
</dbReference>
<gene>
    <name evidence="11" type="ORF">FUA24_08940</name>
</gene>
<dbReference type="Pfam" id="PF13426">
    <property type="entry name" value="PAS_9"/>
    <property type="match status" value="2"/>
</dbReference>
<feature type="domain" description="PAS" evidence="9">
    <location>
        <begin position="179"/>
        <end position="216"/>
    </location>
</feature>
<dbReference type="SMART" id="SM00388">
    <property type="entry name" value="HisKA"/>
    <property type="match status" value="1"/>
</dbReference>
<dbReference type="PROSITE" id="PS50112">
    <property type="entry name" value="PAS"/>
    <property type="match status" value="2"/>
</dbReference>
<dbReference type="InterPro" id="IPR013767">
    <property type="entry name" value="PAS_fold"/>
</dbReference>
<evidence type="ECO:0000259" key="9">
    <source>
        <dbReference type="PROSITE" id="PS50112"/>
    </source>
</evidence>
<dbReference type="GO" id="GO:0016020">
    <property type="term" value="C:membrane"/>
    <property type="evidence" value="ECO:0007669"/>
    <property type="project" value="UniProtKB-SubCell"/>
</dbReference>
<comment type="caution">
    <text evidence="11">The sequence shown here is derived from an EMBL/GenBank/DDBJ whole genome shotgun (WGS) entry which is preliminary data.</text>
</comment>
<dbReference type="Gene3D" id="1.10.287.130">
    <property type="match status" value="1"/>
</dbReference>
<keyword evidence="3" id="KW-0597">Phosphoprotein</keyword>
<dbReference type="SUPFAM" id="SSF55874">
    <property type="entry name" value="ATPase domain of HSP90 chaperone/DNA topoisomerase II/histidine kinase"/>
    <property type="match status" value="1"/>
</dbReference>
<evidence type="ECO:0000256" key="6">
    <source>
        <dbReference type="ARBA" id="ARBA00023136"/>
    </source>
</evidence>
<dbReference type="InterPro" id="IPR050351">
    <property type="entry name" value="BphY/WalK/GraS-like"/>
</dbReference>
<dbReference type="Gene3D" id="3.30.450.20">
    <property type="entry name" value="PAS domain"/>
    <property type="match status" value="3"/>
</dbReference>
<keyword evidence="4" id="KW-0808">Transferase</keyword>
<keyword evidence="12" id="KW-1185">Reference proteome</keyword>
<dbReference type="InterPro" id="IPR001610">
    <property type="entry name" value="PAC"/>
</dbReference>
<dbReference type="CDD" id="cd00130">
    <property type="entry name" value="PAS"/>
    <property type="match status" value="3"/>
</dbReference>